<reference evidence="1 2" key="1">
    <citation type="journal article" date="2019" name="Nat. Ecol. Evol.">
        <title>Megaphylogeny resolves global patterns of mushroom evolution.</title>
        <authorList>
            <person name="Varga T."/>
            <person name="Krizsan K."/>
            <person name="Foldi C."/>
            <person name="Dima B."/>
            <person name="Sanchez-Garcia M."/>
            <person name="Sanchez-Ramirez S."/>
            <person name="Szollosi G.J."/>
            <person name="Szarkandi J.G."/>
            <person name="Papp V."/>
            <person name="Albert L."/>
            <person name="Andreopoulos W."/>
            <person name="Angelini C."/>
            <person name="Antonin V."/>
            <person name="Barry K.W."/>
            <person name="Bougher N.L."/>
            <person name="Buchanan P."/>
            <person name="Buyck B."/>
            <person name="Bense V."/>
            <person name="Catcheside P."/>
            <person name="Chovatia M."/>
            <person name="Cooper J."/>
            <person name="Damon W."/>
            <person name="Desjardin D."/>
            <person name="Finy P."/>
            <person name="Geml J."/>
            <person name="Haridas S."/>
            <person name="Hughes K."/>
            <person name="Justo A."/>
            <person name="Karasinski D."/>
            <person name="Kautmanova I."/>
            <person name="Kiss B."/>
            <person name="Kocsube S."/>
            <person name="Kotiranta H."/>
            <person name="LaButti K.M."/>
            <person name="Lechner B.E."/>
            <person name="Liimatainen K."/>
            <person name="Lipzen A."/>
            <person name="Lukacs Z."/>
            <person name="Mihaltcheva S."/>
            <person name="Morgado L.N."/>
            <person name="Niskanen T."/>
            <person name="Noordeloos M.E."/>
            <person name="Ohm R.A."/>
            <person name="Ortiz-Santana B."/>
            <person name="Ovrebo C."/>
            <person name="Racz N."/>
            <person name="Riley R."/>
            <person name="Savchenko A."/>
            <person name="Shiryaev A."/>
            <person name="Soop K."/>
            <person name="Spirin V."/>
            <person name="Szebenyi C."/>
            <person name="Tomsovsky M."/>
            <person name="Tulloss R.E."/>
            <person name="Uehling J."/>
            <person name="Grigoriev I.V."/>
            <person name="Vagvolgyi C."/>
            <person name="Papp T."/>
            <person name="Martin F.M."/>
            <person name="Miettinen O."/>
            <person name="Hibbett D.S."/>
            <person name="Nagy L.G."/>
        </authorList>
    </citation>
    <scope>NUCLEOTIDE SEQUENCE [LARGE SCALE GENOMIC DNA]</scope>
    <source>
        <strain evidence="1 2">NL-1719</strain>
    </source>
</reference>
<sequence>MILFTEILLDILELIHDDVETLKTLALTSSIFRDLCQQQLFQCVNLRNVIIAKYNSAVPPAFLVQFHDVVTKNPRIASYVREIRLAQHSIPPTGGLRYRRPGVPMLWMLDKPTLIVEVLDALSSSPIHTLAFVSRKVINWTDLHEGFRRSFLEILRNPSFKKISLDGLDIPHHFFCDFTTLQSVNLRSVEVHVGSGDILPVTRLQQISQLVYNVPYRHRDYNNPNSQIHCIGPIIGLDLSSLQSLTLDFDLSQVARLTHLLQLPKITSLDVSTVPFANDPDPWHPTPTQPLDLSGLPKLTNLVLCNNTSGSADQFEWVGNALESLTMPQRQKLESVTMILITTSDTTGKAATFDFMTPLARHLSRLHQCSERIQRILVHLKVAWGNDPNALSQLQQGILQHLSMDWHGCEDVLDVKVENNLEWLYRNRSAW</sequence>
<accession>A0ACD3A358</accession>
<evidence type="ECO:0000313" key="1">
    <source>
        <dbReference type="EMBL" id="TFK60111.1"/>
    </source>
</evidence>
<keyword evidence="2" id="KW-1185">Reference proteome</keyword>
<protein>
    <submittedName>
        <fullName evidence="1">Uncharacterized protein</fullName>
    </submittedName>
</protein>
<gene>
    <name evidence="1" type="ORF">BDN72DRAFT_850861</name>
</gene>
<evidence type="ECO:0000313" key="2">
    <source>
        <dbReference type="Proteomes" id="UP000308600"/>
    </source>
</evidence>
<proteinExistence type="predicted"/>
<organism evidence="1 2">
    <name type="scientific">Pluteus cervinus</name>
    <dbReference type="NCBI Taxonomy" id="181527"/>
    <lineage>
        <taxon>Eukaryota</taxon>
        <taxon>Fungi</taxon>
        <taxon>Dikarya</taxon>
        <taxon>Basidiomycota</taxon>
        <taxon>Agaricomycotina</taxon>
        <taxon>Agaricomycetes</taxon>
        <taxon>Agaricomycetidae</taxon>
        <taxon>Agaricales</taxon>
        <taxon>Pluteineae</taxon>
        <taxon>Pluteaceae</taxon>
        <taxon>Pluteus</taxon>
    </lineage>
</organism>
<name>A0ACD3A358_9AGAR</name>
<dbReference type="EMBL" id="ML208829">
    <property type="protein sequence ID" value="TFK60111.1"/>
    <property type="molecule type" value="Genomic_DNA"/>
</dbReference>
<dbReference type="Proteomes" id="UP000308600">
    <property type="component" value="Unassembled WGS sequence"/>
</dbReference>